<gene>
    <name evidence="2" type="ORF">CLODIP_2_CD13482</name>
</gene>
<evidence type="ECO:0000313" key="2">
    <source>
        <dbReference type="EMBL" id="CAB3373990.1"/>
    </source>
</evidence>
<name>A0A8S1CYR4_9INSE</name>
<comment type="caution">
    <text evidence="2">The sequence shown here is derived from an EMBL/GenBank/DDBJ whole genome shotgun (WGS) entry which is preliminary data.</text>
</comment>
<feature type="compositionally biased region" description="Low complexity" evidence="1">
    <location>
        <begin position="46"/>
        <end position="63"/>
    </location>
</feature>
<dbReference type="EMBL" id="CADEPI010000092">
    <property type="protein sequence ID" value="CAB3373990.1"/>
    <property type="molecule type" value="Genomic_DNA"/>
</dbReference>
<protein>
    <submittedName>
        <fullName evidence="2">Uncharacterized protein</fullName>
    </submittedName>
</protein>
<sequence>MSYGLASSQATSLRALPMQHRGFPARMDYYSTPGLLTSKSKRRSESSGWSSSSSSSSGSSSSSSTASNAAVSALALLSFLFFLNMLQQNLAAGQQQTLLFMVNNTAGTGTTANASRLTLNRRRRPLIALAQVNAKQGFNGRTKLTIKAMKKMRLKKRRRPRDLNEEPEPFLEYNNDIDLQTEDEQYDDDETDLTMADEDEEEEAPPVMMPGLEHSGALQLSAWLQGQIGADQMRYDLVDTLTNCRAVVACNLRKASKEGTLTSTPTSLPEDSLKKLLGEAGEYAESGHLDEACEDLLLAAGDECNALAKSFSTLLPNLKSLGHSITGQHKDGEDKTDL</sequence>
<organism evidence="2 3">
    <name type="scientific">Cloeon dipterum</name>
    <dbReference type="NCBI Taxonomy" id="197152"/>
    <lineage>
        <taxon>Eukaryota</taxon>
        <taxon>Metazoa</taxon>
        <taxon>Ecdysozoa</taxon>
        <taxon>Arthropoda</taxon>
        <taxon>Hexapoda</taxon>
        <taxon>Insecta</taxon>
        <taxon>Pterygota</taxon>
        <taxon>Palaeoptera</taxon>
        <taxon>Ephemeroptera</taxon>
        <taxon>Pisciforma</taxon>
        <taxon>Baetidae</taxon>
        <taxon>Cloeon</taxon>
    </lineage>
</organism>
<evidence type="ECO:0000313" key="3">
    <source>
        <dbReference type="Proteomes" id="UP000494165"/>
    </source>
</evidence>
<proteinExistence type="predicted"/>
<reference evidence="2 3" key="1">
    <citation type="submission" date="2020-04" db="EMBL/GenBank/DDBJ databases">
        <authorList>
            <person name="Alioto T."/>
            <person name="Alioto T."/>
            <person name="Gomez Garrido J."/>
        </authorList>
    </citation>
    <scope>NUCLEOTIDE SEQUENCE [LARGE SCALE GENOMIC DNA]</scope>
</reference>
<accession>A0A8S1CYR4</accession>
<feature type="region of interest" description="Disordered" evidence="1">
    <location>
        <begin position="34"/>
        <end position="63"/>
    </location>
</feature>
<dbReference type="Proteomes" id="UP000494165">
    <property type="component" value="Unassembled WGS sequence"/>
</dbReference>
<keyword evidence="3" id="KW-1185">Reference proteome</keyword>
<evidence type="ECO:0000256" key="1">
    <source>
        <dbReference type="SAM" id="MobiDB-lite"/>
    </source>
</evidence>
<dbReference type="AlphaFoldDB" id="A0A8S1CYR4"/>
<feature type="region of interest" description="Disordered" evidence="1">
    <location>
        <begin position="154"/>
        <end position="190"/>
    </location>
</feature>
<feature type="compositionally biased region" description="Acidic residues" evidence="1">
    <location>
        <begin position="179"/>
        <end position="190"/>
    </location>
</feature>